<dbReference type="PANTHER" id="PTHR31948:SF169">
    <property type="entry name" value="MINI ZINC FINGER PROTEIN 2"/>
    <property type="match status" value="1"/>
</dbReference>
<dbReference type="PANTHER" id="PTHR31948">
    <property type="entry name" value="ZINC-FINGER HOMEODOMAIN PROTEIN 2"/>
    <property type="match status" value="1"/>
</dbReference>
<keyword evidence="2" id="KW-0863">Zinc-finger</keyword>
<reference evidence="6 7" key="1">
    <citation type="submission" date="2024-02" db="EMBL/GenBank/DDBJ databases">
        <authorList>
            <person name="Vignale AGUSTIN F."/>
            <person name="Sosa J E."/>
            <person name="Modenutti C."/>
        </authorList>
    </citation>
    <scope>NUCLEOTIDE SEQUENCE [LARGE SCALE GENOMIC DNA]</scope>
</reference>
<evidence type="ECO:0000313" key="7">
    <source>
        <dbReference type="Proteomes" id="UP001642360"/>
    </source>
</evidence>
<dbReference type="Pfam" id="PF04770">
    <property type="entry name" value="ZF-HD_dimer"/>
    <property type="match status" value="1"/>
</dbReference>
<dbReference type="NCBIfam" id="TIGR01566">
    <property type="entry name" value="ZF_HD_prot_N"/>
    <property type="match status" value="1"/>
</dbReference>
<evidence type="ECO:0000313" key="6">
    <source>
        <dbReference type="EMBL" id="CAK9184938.1"/>
    </source>
</evidence>
<organism evidence="6 7">
    <name type="scientific">Ilex paraguariensis</name>
    <name type="common">yerba mate</name>
    <dbReference type="NCBI Taxonomy" id="185542"/>
    <lineage>
        <taxon>Eukaryota</taxon>
        <taxon>Viridiplantae</taxon>
        <taxon>Streptophyta</taxon>
        <taxon>Embryophyta</taxon>
        <taxon>Tracheophyta</taxon>
        <taxon>Spermatophyta</taxon>
        <taxon>Magnoliopsida</taxon>
        <taxon>eudicotyledons</taxon>
        <taxon>Gunneridae</taxon>
        <taxon>Pentapetalae</taxon>
        <taxon>asterids</taxon>
        <taxon>campanulids</taxon>
        <taxon>Aquifoliales</taxon>
        <taxon>Aquifoliaceae</taxon>
        <taxon>Ilex</taxon>
    </lineage>
</organism>
<keyword evidence="1" id="KW-0479">Metal-binding</keyword>
<feature type="compositionally biased region" description="Basic and acidic residues" evidence="4">
    <location>
        <begin position="101"/>
        <end position="111"/>
    </location>
</feature>
<keyword evidence="7" id="KW-1185">Reference proteome</keyword>
<dbReference type="EMBL" id="CAUOFW020009152">
    <property type="protein sequence ID" value="CAK9184938.1"/>
    <property type="molecule type" value="Genomic_DNA"/>
</dbReference>
<proteinExistence type="predicted"/>
<protein>
    <recommendedName>
        <fullName evidence="5">ZF-HD dimerization-type domain-containing protein</fullName>
    </recommendedName>
</protein>
<accession>A0ABC8UV80</accession>
<evidence type="ECO:0000259" key="5">
    <source>
        <dbReference type="PROSITE" id="PS51523"/>
    </source>
</evidence>
<evidence type="ECO:0000256" key="2">
    <source>
        <dbReference type="ARBA" id="ARBA00022771"/>
    </source>
</evidence>
<dbReference type="AlphaFoldDB" id="A0ABC8UV80"/>
<dbReference type="GO" id="GO:0008270">
    <property type="term" value="F:zinc ion binding"/>
    <property type="evidence" value="ECO:0007669"/>
    <property type="project" value="UniProtKB-KW"/>
</dbReference>
<evidence type="ECO:0000256" key="3">
    <source>
        <dbReference type="ARBA" id="ARBA00022833"/>
    </source>
</evidence>
<dbReference type="InterPro" id="IPR006456">
    <property type="entry name" value="ZF_HD_homeobox_Cys/His_dimer"/>
</dbReference>
<dbReference type="PROSITE" id="PS51523">
    <property type="entry name" value="ZF_HD_DIMER"/>
    <property type="match status" value="1"/>
</dbReference>
<name>A0ABC8UV80_9AQUA</name>
<evidence type="ECO:0000256" key="4">
    <source>
        <dbReference type="SAM" id="MobiDB-lite"/>
    </source>
</evidence>
<feature type="domain" description="ZF-HD dimerization-type" evidence="5">
    <location>
        <begin position="13"/>
        <end position="62"/>
    </location>
</feature>
<sequence>MATNGGAAETLMFKECRHNHAAHLGRHAFDGCGEFLKNGNDGTPEALLCASCGCHRNFHRKEELPLHRLQVIRLYLFRHLSAAAVAAPPPPPPPGALHHARPNDVRSERLGQTEMVDEPAGR</sequence>
<comment type="caution">
    <text evidence="6">The sequence shown here is derived from an EMBL/GenBank/DDBJ whole genome shotgun (WGS) entry which is preliminary data.</text>
</comment>
<dbReference type="Proteomes" id="UP001642360">
    <property type="component" value="Unassembled WGS sequence"/>
</dbReference>
<evidence type="ECO:0000256" key="1">
    <source>
        <dbReference type="ARBA" id="ARBA00022723"/>
    </source>
</evidence>
<keyword evidence="3" id="KW-0862">Zinc</keyword>
<gene>
    <name evidence="6" type="ORF">ILEXP_LOCUS55301</name>
</gene>
<feature type="region of interest" description="Disordered" evidence="4">
    <location>
        <begin position="85"/>
        <end position="122"/>
    </location>
</feature>